<feature type="transmembrane region" description="Helical" evidence="7">
    <location>
        <begin position="244"/>
        <end position="263"/>
    </location>
</feature>
<dbReference type="SUPFAM" id="SSF48317">
    <property type="entry name" value="Acid phosphatase/Vanadium-dependent haloperoxidase"/>
    <property type="match status" value="1"/>
</dbReference>
<feature type="domain" description="Phosphatidic acid phosphatase type 2/haloperoxidase" evidence="8">
    <location>
        <begin position="326"/>
        <end position="438"/>
    </location>
</feature>
<feature type="transmembrane region" description="Helical" evidence="7">
    <location>
        <begin position="368"/>
        <end position="386"/>
    </location>
</feature>
<evidence type="ECO:0000313" key="9">
    <source>
        <dbReference type="EMBL" id="SED57517.1"/>
    </source>
</evidence>
<dbReference type="InterPro" id="IPR032818">
    <property type="entry name" value="DedA-like"/>
</dbReference>
<dbReference type="InterPro" id="IPR032816">
    <property type="entry name" value="VTT_dom"/>
</dbReference>
<dbReference type="Pfam" id="PF14067">
    <property type="entry name" value="LssY_C"/>
    <property type="match status" value="1"/>
</dbReference>
<evidence type="ECO:0000313" key="10">
    <source>
        <dbReference type="Proteomes" id="UP000199665"/>
    </source>
</evidence>
<keyword evidence="4 7" id="KW-0812">Transmembrane</keyword>
<evidence type="ECO:0000256" key="5">
    <source>
        <dbReference type="ARBA" id="ARBA00022989"/>
    </source>
</evidence>
<feature type="transmembrane region" description="Helical" evidence="7">
    <location>
        <begin position="423"/>
        <end position="442"/>
    </location>
</feature>
<comment type="caution">
    <text evidence="9">The sequence shown here is derived from an EMBL/GenBank/DDBJ whole genome shotgun (WGS) entry which is preliminary data.</text>
</comment>
<dbReference type="Proteomes" id="UP000199665">
    <property type="component" value="Unassembled WGS sequence"/>
</dbReference>
<accession>A0ABY0YHK2</accession>
<keyword evidence="10" id="KW-1185">Reference proteome</keyword>
<feature type="transmembrane region" description="Helical" evidence="7">
    <location>
        <begin position="179"/>
        <end position="198"/>
    </location>
</feature>
<keyword evidence="3" id="KW-1003">Cell membrane</keyword>
<comment type="subcellular location">
    <subcellularLocation>
        <location evidence="1">Cell membrane</location>
        <topology evidence="1">Multi-pass membrane protein</topology>
    </subcellularLocation>
</comment>
<sequence>MMTYMVSSIIEFLTANPHVAYLAVFLLALSESIPIIGAVVPGTAVILTLSALVPSGVLLLWPLLVAATSGAIAGDGLSFWLGHRYNREILGFWPLSRHPELIQRSEAFFERHGAKSVFFARFVPGVRAVIPLLAGMLGMTASRFYAVNIVSALAWASSHILSGVLVGATFSILGAAAKPLAILLVVLLAVGWVLLYIVRWTLRRGIPDVIDAWGRLQCRVGAHDTWLSRRLSHLLDPSRPEARTLAVSAVLLVGAAWLFFGILEDVITGDPLLLVDSAIYHVLQDLRTVPGDAVMIAITELGDTTVVAAVTLAVLSWLIWKRAWRTAAYWLIAIAGASALNSVIKVALHRVRPGELLYSGWSALSFPSGHSTVNVVLYGFLAFLIARDLHPAWRLVVALGAAILIFLIASSRLYLGAHWFSDVIGGLAFGSAWLALLGLSYLRRQVGHVGPKGLLAAGCSALILVGGLNIYRSHAADIDRYAVKATTPGMTATDWWASGWQQVPVRRIDLTGDTNEPMSFQWAGDLNDLQDILQKQGWNDSADWTPMNALNWFNFQTGPAALPVIPFFAGGRLPCLTLVRANSDEALSRSRLVLRVWVVELELTNERTSSLWMGSVVEERIYHPMSLITLTSTQPDVNAPRSTLAVAFGDARLVPRPPGTADGGWDGKVLLARHTKTTRGPSALCNR</sequence>
<keyword evidence="5 7" id="KW-1133">Transmembrane helix</keyword>
<proteinExistence type="inferred from homology"/>
<dbReference type="InterPro" id="IPR036938">
    <property type="entry name" value="PAP2/HPO_sf"/>
</dbReference>
<dbReference type="Gene3D" id="1.20.144.10">
    <property type="entry name" value="Phosphatidic acid phosphatase type 2/haloperoxidase"/>
    <property type="match status" value="2"/>
</dbReference>
<feature type="transmembrane region" description="Helical" evidence="7">
    <location>
        <begin position="293"/>
        <end position="320"/>
    </location>
</feature>
<dbReference type="InterPro" id="IPR000326">
    <property type="entry name" value="PAP2/HPO"/>
</dbReference>
<keyword evidence="6 7" id="KW-0472">Membrane</keyword>
<feature type="transmembrane region" description="Helical" evidence="7">
    <location>
        <begin position="393"/>
        <end position="417"/>
    </location>
</feature>
<evidence type="ECO:0000256" key="1">
    <source>
        <dbReference type="ARBA" id="ARBA00004651"/>
    </source>
</evidence>
<comment type="similarity">
    <text evidence="2">Belongs to the DedA family.</text>
</comment>
<feature type="transmembrane region" description="Helical" evidence="7">
    <location>
        <begin position="145"/>
        <end position="173"/>
    </location>
</feature>
<reference evidence="9 10" key="1">
    <citation type="submission" date="2016-10" db="EMBL/GenBank/DDBJ databases">
        <authorList>
            <person name="Varghese N."/>
            <person name="Submissions S."/>
        </authorList>
    </citation>
    <scope>NUCLEOTIDE SEQUENCE [LARGE SCALE GENOMIC DNA]</scope>
    <source>
        <strain evidence="9 10">DSM 18327</strain>
    </source>
</reference>
<dbReference type="CDD" id="cd03392">
    <property type="entry name" value="PAP2_like_2"/>
    <property type="match status" value="1"/>
</dbReference>
<feature type="transmembrane region" description="Helical" evidence="7">
    <location>
        <begin position="454"/>
        <end position="471"/>
    </location>
</feature>
<evidence type="ECO:0000256" key="4">
    <source>
        <dbReference type="ARBA" id="ARBA00022692"/>
    </source>
</evidence>
<dbReference type="EMBL" id="FNRV01000001">
    <property type="protein sequence ID" value="SED57517.1"/>
    <property type="molecule type" value="Genomic_DNA"/>
</dbReference>
<name>A0ABY0YHK2_9PSED</name>
<dbReference type="Pfam" id="PF09335">
    <property type="entry name" value="VTT_dom"/>
    <property type="match status" value="1"/>
</dbReference>
<protein>
    <submittedName>
        <fullName evidence="9">Undecaprenyl-diphosphatase</fullName>
    </submittedName>
</protein>
<dbReference type="SMART" id="SM00014">
    <property type="entry name" value="acidPPc"/>
    <property type="match status" value="1"/>
</dbReference>
<dbReference type="PANTHER" id="PTHR30353">
    <property type="entry name" value="INNER MEMBRANE PROTEIN DEDA-RELATED"/>
    <property type="match status" value="1"/>
</dbReference>
<evidence type="ECO:0000256" key="2">
    <source>
        <dbReference type="ARBA" id="ARBA00010792"/>
    </source>
</evidence>
<feature type="transmembrane region" description="Helical" evidence="7">
    <location>
        <begin position="59"/>
        <end position="81"/>
    </location>
</feature>
<dbReference type="InterPro" id="IPR025902">
    <property type="entry name" value="LssY-like-C_dom"/>
</dbReference>
<feature type="transmembrane region" description="Helical" evidence="7">
    <location>
        <begin position="327"/>
        <end position="348"/>
    </location>
</feature>
<evidence type="ECO:0000256" key="6">
    <source>
        <dbReference type="ARBA" id="ARBA00023136"/>
    </source>
</evidence>
<evidence type="ECO:0000259" key="8">
    <source>
        <dbReference type="SMART" id="SM00014"/>
    </source>
</evidence>
<gene>
    <name evidence="9" type="ORF">SAMN05216205_5606</name>
</gene>
<evidence type="ECO:0000256" key="3">
    <source>
        <dbReference type="ARBA" id="ARBA00022475"/>
    </source>
</evidence>
<dbReference type="Pfam" id="PF01569">
    <property type="entry name" value="PAP2"/>
    <property type="match status" value="1"/>
</dbReference>
<dbReference type="PANTHER" id="PTHR30353:SF15">
    <property type="entry name" value="INNER MEMBRANE PROTEIN YABI"/>
    <property type="match status" value="1"/>
</dbReference>
<organism evidence="9 10">
    <name type="scientific">Pseudomonas mohnii</name>
    <dbReference type="NCBI Taxonomy" id="395600"/>
    <lineage>
        <taxon>Bacteria</taxon>
        <taxon>Pseudomonadati</taxon>
        <taxon>Pseudomonadota</taxon>
        <taxon>Gammaproteobacteria</taxon>
        <taxon>Pseudomonadales</taxon>
        <taxon>Pseudomonadaceae</taxon>
        <taxon>Pseudomonas</taxon>
    </lineage>
</organism>
<evidence type="ECO:0000256" key="7">
    <source>
        <dbReference type="SAM" id="Phobius"/>
    </source>
</evidence>